<dbReference type="Gene3D" id="1.10.150.130">
    <property type="match status" value="1"/>
</dbReference>
<proteinExistence type="inferred from homology"/>
<dbReference type="InterPro" id="IPR044068">
    <property type="entry name" value="CB"/>
</dbReference>
<evidence type="ECO:0000256" key="1">
    <source>
        <dbReference type="ARBA" id="ARBA00008857"/>
    </source>
</evidence>
<dbReference type="Gene3D" id="1.10.443.10">
    <property type="entry name" value="Intergrase catalytic core"/>
    <property type="match status" value="1"/>
</dbReference>
<dbReference type="GO" id="GO:0015074">
    <property type="term" value="P:DNA integration"/>
    <property type="evidence" value="ECO:0007669"/>
    <property type="project" value="UniProtKB-KW"/>
</dbReference>
<dbReference type="CDD" id="cd00796">
    <property type="entry name" value="INT_Rci_Hp1_C"/>
    <property type="match status" value="1"/>
</dbReference>
<comment type="similarity">
    <text evidence="1">Belongs to the 'phage' integrase family.</text>
</comment>
<dbReference type="GO" id="GO:0006310">
    <property type="term" value="P:DNA recombination"/>
    <property type="evidence" value="ECO:0007669"/>
    <property type="project" value="UniProtKB-KW"/>
</dbReference>
<dbReference type="PANTHER" id="PTHR30629">
    <property type="entry name" value="PROPHAGE INTEGRASE"/>
    <property type="match status" value="1"/>
</dbReference>
<evidence type="ECO:0000313" key="8">
    <source>
        <dbReference type="EMBL" id="MGD31620.1"/>
    </source>
</evidence>
<feature type="domain" description="Core-binding (CB)" evidence="7">
    <location>
        <begin position="100"/>
        <end position="200"/>
    </location>
</feature>
<dbReference type="InterPro" id="IPR013762">
    <property type="entry name" value="Integrase-like_cat_sf"/>
</dbReference>
<organism evidence="8">
    <name type="scientific">Salmonella enterica</name>
    <name type="common">Salmonella choleraesuis</name>
    <dbReference type="NCBI Taxonomy" id="28901"/>
    <lineage>
        <taxon>Bacteria</taxon>
        <taxon>Pseudomonadati</taxon>
        <taxon>Pseudomonadota</taxon>
        <taxon>Gammaproteobacteria</taxon>
        <taxon>Enterobacterales</taxon>
        <taxon>Enterobacteriaceae</taxon>
        <taxon>Salmonella</taxon>
    </lineage>
</organism>
<dbReference type="AlphaFoldDB" id="A0A3J6A9X4"/>
<keyword evidence="2" id="KW-0229">DNA integration</keyword>
<dbReference type="PANTHER" id="PTHR30629:SF2">
    <property type="entry name" value="PROPHAGE INTEGRASE INTS-RELATED"/>
    <property type="match status" value="1"/>
</dbReference>
<evidence type="ECO:0000259" key="6">
    <source>
        <dbReference type="PROSITE" id="PS51898"/>
    </source>
</evidence>
<dbReference type="Pfam" id="PF00589">
    <property type="entry name" value="Phage_integrase"/>
    <property type="match status" value="1"/>
</dbReference>
<dbReference type="InterPro" id="IPR010998">
    <property type="entry name" value="Integrase_recombinase_N"/>
</dbReference>
<dbReference type="EMBL" id="RNKS01000083">
    <property type="protein sequence ID" value="MGD31620.1"/>
    <property type="molecule type" value="Genomic_DNA"/>
</dbReference>
<evidence type="ECO:0000256" key="5">
    <source>
        <dbReference type="PROSITE-ProRule" id="PRU01248"/>
    </source>
</evidence>
<evidence type="ECO:0000259" key="7">
    <source>
        <dbReference type="PROSITE" id="PS51900"/>
    </source>
</evidence>
<dbReference type="PROSITE" id="PS51898">
    <property type="entry name" value="TYR_RECOMBINASE"/>
    <property type="match status" value="1"/>
</dbReference>
<evidence type="ECO:0000256" key="2">
    <source>
        <dbReference type="ARBA" id="ARBA00022908"/>
    </source>
</evidence>
<dbReference type="InterPro" id="IPR025166">
    <property type="entry name" value="Integrase_DNA_bind_dom"/>
</dbReference>
<dbReference type="PROSITE" id="PS51900">
    <property type="entry name" value="CB"/>
    <property type="match status" value="1"/>
</dbReference>
<reference evidence="8" key="1">
    <citation type="submission" date="2018-11" db="EMBL/GenBank/DDBJ databases">
        <authorList>
            <consortium name="PulseNet: The National Subtyping Network for Foodborne Disease Surveillance"/>
            <person name="Tarr C.L."/>
            <person name="Trees E."/>
            <person name="Katz L.S."/>
            <person name="Carleton-Romer H.A."/>
            <person name="Stroika S."/>
            <person name="Kucerova Z."/>
            <person name="Roache K.F."/>
            <person name="Sabol A.L."/>
            <person name="Besser J."/>
            <person name="Gerner-Smidt P."/>
        </authorList>
    </citation>
    <scope>NUCLEOTIDE SEQUENCE [LARGE SCALE GENOMIC DNA]</scope>
    <source>
        <strain evidence="8">PNUSAS058450</strain>
    </source>
</reference>
<evidence type="ECO:0000256" key="4">
    <source>
        <dbReference type="ARBA" id="ARBA00023172"/>
    </source>
</evidence>
<dbReference type="InterPro" id="IPR050808">
    <property type="entry name" value="Phage_Integrase"/>
</dbReference>
<accession>A0A3J6A9X4</accession>
<gene>
    <name evidence="8" type="ORF">EE393_22325</name>
</gene>
<comment type="caution">
    <text evidence="8">The sequence shown here is derived from an EMBL/GenBank/DDBJ whole genome shotgun (WGS) entry which is preliminary data.</text>
</comment>
<sequence>MTEKTFKFTKVKIESLPPAPKGGRTEYRDSEVSGLLVRVTAGGVKTFSVSRKKHGEHFRVTLGRFPDLSVESARTQAIKALNDIARTQQNPNELRRQNEKKAVTLIEAFEERLRVREHKIKENTITRYRSLLDNYCRDWFNLPLKNITRSMVEKRHKDITEGVAWFGNDKSTYRAGVGTGSRAQADGWARVLRSVFRFAWDHYRDAEGHSLLPEPPTMVLSTKSLWHGLERKNERVRNSDLGRWLSAIERVRKKAEEERDDFAQSVCDSVFLAMFTGLRKSEILNLTWDRVNLGGRYFWISKTKNGDPLELPVTKTLLNLFRRRLTLREENESLVFPGQSGGIISEPRRVISNIVAATIPDPNPDDLPQVNFKFHDARRTYGSAAALAGLDGYIIKRLMNHRTARSADVTQGYLHFGADELQESAEKVERFILEKAGLIESRKGLDSQLYAALESLNDEEKRKFIFEILNKDYGDCKNESI</sequence>
<dbReference type="Gene3D" id="3.30.160.390">
    <property type="entry name" value="Integrase, DNA-binding domain"/>
    <property type="match status" value="1"/>
</dbReference>
<dbReference type="SUPFAM" id="SSF56349">
    <property type="entry name" value="DNA breaking-rejoining enzymes"/>
    <property type="match status" value="1"/>
</dbReference>
<dbReference type="InterPro" id="IPR002104">
    <property type="entry name" value="Integrase_catalytic"/>
</dbReference>
<dbReference type="GO" id="GO:0003677">
    <property type="term" value="F:DNA binding"/>
    <property type="evidence" value="ECO:0007669"/>
    <property type="project" value="UniProtKB-UniRule"/>
</dbReference>
<feature type="domain" description="Tyr recombinase" evidence="6">
    <location>
        <begin position="240"/>
        <end position="426"/>
    </location>
</feature>
<dbReference type="InterPro" id="IPR038488">
    <property type="entry name" value="Integrase_DNA-bd_sf"/>
</dbReference>
<evidence type="ECO:0000256" key="3">
    <source>
        <dbReference type="ARBA" id="ARBA00023125"/>
    </source>
</evidence>
<name>A0A3J6A9X4_SALER</name>
<dbReference type="InterPro" id="IPR011010">
    <property type="entry name" value="DNA_brk_join_enz"/>
</dbReference>
<dbReference type="Pfam" id="PF13356">
    <property type="entry name" value="Arm-DNA-bind_3"/>
    <property type="match status" value="1"/>
</dbReference>
<dbReference type="Proteomes" id="UP000885336">
    <property type="component" value="Unassembled WGS sequence"/>
</dbReference>
<keyword evidence="3 5" id="KW-0238">DNA-binding</keyword>
<dbReference type="RefSeq" id="WP_023246581.1">
    <property type="nucleotide sequence ID" value="NZ_CP075140.1"/>
</dbReference>
<protein>
    <submittedName>
        <fullName evidence="8">DUF4102 domain-containing protein</fullName>
    </submittedName>
</protein>
<keyword evidence="4" id="KW-0233">DNA recombination</keyword>